<feature type="region of interest" description="Disordered" evidence="1">
    <location>
        <begin position="1"/>
        <end position="129"/>
    </location>
</feature>
<dbReference type="Proteomes" id="UP000037923">
    <property type="component" value="Unassembled WGS sequence"/>
</dbReference>
<feature type="compositionally biased region" description="Polar residues" evidence="1">
    <location>
        <begin position="54"/>
        <end position="68"/>
    </location>
</feature>
<dbReference type="GeneID" id="26908192"/>
<name>A0A0M9FU49_LEPPY</name>
<dbReference type="OMA" id="KCVESPR"/>
<feature type="region of interest" description="Disordered" evidence="1">
    <location>
        <begin position="168"/>
        <end position="280"/>
    </location>
</feature>
<feature type="compositionally biased region" description="Gly residues" evidence="1">
    <location>
        <begin position="171"/>
        <end position="187"/>
    </location>
</feature>
<feature type="compositionally biased region" description="Low complexity" evidence="1">
    <location>
        <begin position="395"/>
        <end position="411"/>
    </location>
</feature>
<feature type="compositionally biased region" description="Polar residues" evidence="1">
    <location>
        <begin position="191"/>
        <end position="200"/>
    </location>
</feature>
<dbReference type="EMBL" id="LGTL01000021">
    <property type="protein sequence ID" value="KPA76140.1"/>
    <property type="molecule type" value="Genomic_DNA"/>
</dbReference>
<evidence type="ECO:0000313" key="3">
    <source>
        <dbReference type="Proteomes" id="UP000037923"/>
    </source>
</evidence>
<feature type="compositionally biased region" description="Low complexity" evidence="1">
    <location>
        <begin position="967"/>
        <end position="977"/>
    </location>
</feature>
<feature type="region of interest" description="Disordered" evidence="1">
    <location>
        <begin position="654"/>
        <end position="703"/>
    </location>
</feature>
<keyword evidence="3" id="KW-1185">Reference proteome</keyword>
<protein>
    <submittedName>
        <fullName evidence="2">Uncharacterized protein</fullName>
    </submittedName>
</protein>
<feature type="compositionally biased region" description="Low complexity" evidence="1">
    <location>
        <begin position="345"/>
        <end position="376"/>
    </location>
</feature>
<dbReference type="AlphaFoldDB" id="A0A0M9FU49"/>
<feature type="compositionally biased region" description="Polar residues" evidence="1">
    <location>
        <begin position="420"/>
        <end position="444"/>
    </location>
</feature>
<feature type="compositionally biased region" description="Basic and acidic residues" evidence="1">
    <location>
        <begin position="143"/>
        <end position="155"/>
    </location>
</feature>
<feature type="region of interest" description="Disordered" evidence="1">
    <location>
        <begin position="339"/>
        <end position="529"/>
    </location>
</feature>
<feature type="compositionally biased region" description="Low complexity" evidence="1">
    <location>
        <begin position="692"/>
        <end position="701"/>
    </location>
</feature>
<reference evidence="2 3" key="1">
    <citation type="submission" date="2015-07" db="EMBL/GenBank/DDBJ databases">
        <title>High-quality genome of monoxenous trypanosomatid Leptomonas pyrrhocoris.</title>
        <authorList>
            <person name="Flegontov P."/>
            <person name="Butenko A."/>
            <person name="Firsov S."/>
            <person name="Vlcek C."/>
            <person name="Logacheva M.D."/>
            <person name="Field M."/>
            <person name="Filatov D."/>
            <person name="Flegontova O."/>
            <person name="Gerasimov E."/>
            <person name="Jackson A.P."/>
            <person name="Kelly S."/>
            <person name="Opperdoes F."/>
            <person name="O'Reilly A."/>
            <person name="Votypka J."/>
            <person name="Yurchenko V."/>
            <person name="Lukes J."/>
        </authorList>
    </citation>
    <scope>NUCLEOTIDE SEQUENCE [LARGE SCALE GENOMIC DNA]</scope>
    <source>
        <strain evidence="2">H10</strain>
    </source>
</reference>
<feature type="compositionally biased region" description="Low complexity" evidence="1">
    <location>
        <begin position="250"/>
        <end position="279"/>
    </location>
</feature>
<feature type="compositionally biased region" description="Polar residues" evidence="1">
    <location>
        <begin position="939"/>
        <end position="956"/>
    </location>
</feature>
<evidence type="ECO:0000313" key="2">
    <source>
        <dbReference type="EMBL" id="KPA76140.1"/>
    </source>
</evidence>
<feature type="compositionally biased region" description="Basic and acidic residues" evidence="1">
    <location>
        <begin position="654"/>
        <end position="663"/>
    </location>
</feature>
<dbReference type="OrthoDB" id="267207at2759"/>
<dbReference type="VEuPathDB" id="TriTrypDB:LpyrH10_21_0430"/>
<feature type="region of interest" description="Disordered" evidence="1">
    <location>
        <begin position="902"/>
        <end position="1069"/>
    </location>
</feature>
<feature type="compositionally biased region" description="Polar residues" evidence="1">
    <location>
        <begin position="501"/>
        <end position="511"/>
    </location>
</feature>
<accession>A0A0M9FU49</accession>
<feature type="compositionally biased region" description="Low complexity" evidence="1">
    <location>
        <begin position="479"/>
        <end position="495"/>
    </location>
</feature>
<sequence>MFKDGAPADAHTTASSFFSPFSLSSTPLACRDSKSTAVVLSDRDREGDEALTPTAFSNSTTSVTTSIAMHTEDEEGRAHNSDVTLRSTDAPTDSALPQPQPRARRWTPRRRSPGNCSFSSIGGSGEAGVTTVRDWVRSSRCSPSKEPRSSSVSRRDGFVASFVSALVPREGSGGGSEGGGHGEGFWGESGTSITTRSDSLVGSARGEREEAVNLADGGPQPHLHRMRSPPRTASWRQLRSHPGGASSRVPPLSFPSSAAAPPPSSSFSSLSSAQSLSLPGTPTFSTAALSRDTSWTGTNLSANWEMRRAVLDREHTDVVDMCGSVSTAVTLMRGWGMSEPHGQHVSSTLSGVSSPSVLTPLSSRAASPAAFAPSSSINHHHSNREVRTSPPPPLLASSSSVPSSGPAMSMSARELAQMREWQSTAEAQQQEQPLNNMRDSSSGGNALFGASARLPPTVPRATRQDDFNGRCWSGGEPLSARSDSPSRASASSYASGMWSGQRGSNAQTSLGWRSDAAGGDSTTSSRRLSPVSFSHAWSGGVRRGSGFPDSCTTTPLTPASPGFPHPLSADLFAVGQGYFNAEDAVDARTMEDIEDANTKRQCVESPTAATSPMLTSLSLSLGSSCSSLASLSLADALATQSSRVALPSEAHLWQQRERRRRDVSPSVARPDDDDCDNEEVGRQGAVRGVADSSSSSSGNSNTVRGDHCCVGAEGCVTGVRSAGRRDAEAAALGGGGGSSSPCTSAARTAASSCAGLHSLSCHWQQQQQQRKGNDSCGVYDHDSSPPLALLREATVAPSAAARTGVFEVGTAEDEAGDGEISSKAASLSFCSASEDEPEVDTFALERAQAVMEDADAEAVATLLARQHLLHVHATSDFAQDLRAHGAHVDPALWEEKVVELKEGGGGTSNIKEEEKPLRSSHKSVGASNAEEDASGGTGLSVTSDSLDVATGSTTKCSPLSPPPLPPSAAHAPSSSSSYLGDSPARCASSTLTSRIGGDEGLLRTPPRPKRPAQHMRWGAAEDSEEVRTPGSATTASSRSLRDVSPPVRERSMAPAELWKEKEEKEEEEL</sequence>
<feature type="compositionally biased region" description="Basic residues" evidence="1">
    <location>
        <begin position="102"/>
        <end position="112"/>
    </location>
</feature>
<evidence type="ECO:0000256" key="1">
    <source>
        <dbReference type="SAM" id="MobiDB-lite"/>
    </source>
</evidence>
<gene>
    <name evidence="2" type="ORF">ABB37_07907</name>
</gene>
<organism evidence="2 3">
    <name type="scientific">Leptomonas pyrrhocoris</name>
    <name type="common">Firebug parasite</name>
    <dbReference type="NCBI Taxonomy" id="157538"/>
    <lineage>
        <taxon>Eukaryota</taxon>
        <taxon>Discoba</taxon>
        <taxon>Euglenozoa</taxon>
        <taxon>Kinetoplastea</taxon>
        <taxon>Metakinetoplastina</taxon>
        <taxon>Trypanosomatida</taxon>
        <taxon>Trypanosomatidae</taxon>
        <taxon>Leishmaniinae</taxon>
        <taxon>Leptomonas</taxon>
    </lineage>
</organism>
<comment type="caution">
    <text evidence="2">The sequence shown here is derived from an EMBL/GenBank/DDBJ whole genome shotgun (WGS) entry which is preliminary data.</text>
</comment>
<feature type="compositionally biased region" description="Low complexity" evidence="1">
    <location>
        <begin position="12"/>
        <end position="29"/>
    </location>
</feature>
<feature type="compositionally biased region" description="Polar residues" evidence="1">
    <location>
        <begin position="81"/>
        <end position="91"/>
    </location>
</feature>
<proteinExistence type="predicted"/>
<dbReference type="RefSeq" id="XP_015654579.1">
    <property type="nucleotide sequence ID" value="XM_015806708.1"/>
</dbReference>
<feature type="region of interest" description="Disordered" evidence="1">
    <location>
        <begin position="136"/>
        <end position="155"/>
    </location>
</feature>
<feature type="compositionally biased region" description="Basic and acidic residues" evidence="1">
    <location>
        <begin position="1047"/>
        <end position="1062"/>
    </location>
</feature>